<evidence type="ECO:0008006" key="9">
    <source>
        <dbReference type="Google" id="ProtNLM"/>
    </source>
</evidence>
<keyword evidence="1" id="KW-0813">Transport</keyword>
<dbReference type="OrthoDB" id="10263345at2759"/>
<dbReference type="KEGG" id="epa:110237499"/>
<evidence type="ECO:0000256" key="3">
    <source>
        <dbReference type="ARBA" id="ARBA00023054"/>
    </source>
</evidence>
<dbReference type="GeneID" id="110237499"/>
<protein>
    <recommendedName>
        <fullName evidence="9">Syndetin</fullName>
    </recommendedName>
</protein>
<reference evidence="7" key="1">
    <citation type="submission" date="2022-11" db="UniProtKB">
        <authorList>
            <consortium name="EnsemblMetazoa"/>
        </authorList>
    </citation>
    <scope>IDENTIFICATION</scope>
</reference>
<evidence type="ECO:0000313" key="7">
    <source>
        <dbReference type="EnsemblMetazoa" id="XP_020898752.1"/>
    </source>
</evidence>
<keyword evidence="2" id="KW-0653">Protein transport</keyword>
<dbReference type="Pfam" id="PF10475">
    <property type="entry name" value="Vps54_N"/>
    <property type="match status" value="1"/>
</dbReference>
<evidence type="ECO:0000313" key="8">
    <source>
        <dbReference type="Proteomes" id="UP000887567"/>
    </source>
</evidence>
<evidence type="ECO:0000256" key="2">
    <source>
        <dbReference type="ARBA" id="ARBA00022927"/>
    </source>
</evidence>
<dbReference type="InterPro" id="IPR040047">
    <property type="entry name" value="VPS50"/>
</dbReference>
<feature type="domain" description="Vacuolar protein sorting-associated protein 54 N-terminal" evidence="6">
    <location>
        <begin position="53"/>
        <end position="331"/>
    </location>
</feature>
<dbReference type="Pfam" id="PF10474">
    <property type="entry name" value="Syndetin_C"/>
    <property type="match status" value="1"/>
</dbReference>
<dbReference type="GO" id="GO:0032456">
    <property type="term" value="P:endocytic recycling"/>
    <property type="evidence" value="ECO:0007669"/>
    <property type="project" value="InterPro"/>
</dbReference>
<dbReference type="RefSeq" id="XP_020898752.1">
    <property type="nucleotide sequence ID" value="XM_021043093.2"/>
</dbReference>
<dbReference type="InterPro" id="IPR019515">
    <property type="entry name" value="VPS54_N"/>
</dbReference>
<feature type="region of interest" description="Disordered" evidence="4">
    <location>
        <begin position="581"/>
        <end position="605"/>
    </location>
</feature>
<evidence type="ECO:0000259" key="5">
    <source>
        <dbReference type="Pfam" id="PF10474"/>
    </source>
</evidence>
<dbReference type="AlphaFoldDB" id="A0A913X4A7"/>
<dbReference type="EnsemblMetazoa" id="XM_021043093.2">
    <property type="protein sequence ID" value="XP_020898752.1"/>
    <property type="gene ID" value="LOC110237499"/>
</dbReference>
<organism evidence="7 8">
    <name type="scientific">Exaiptasia diaphana</name>
    <name type="common">Tropical sea anemone</name>
    <name type="synonym">Aiptasia pulchella</name>
    <dbReference type="NCBI Taxonomy" id="2652724"/>
    <lineage>
        <taxon>Eukaryota</taxon>
        <taxon>Metazoa</taxon>
        <taxon>Cnidaria</taxon>
        <taxon>Anthozoa</taxon>
        <taxon>Hexacorallia</taxon>
        <taxon>Actiniaria</taxon>
        <taxon>Aiptasiidae</taxon>
        <taxon>Exaiptasia</taxon>
    </lineage>
</organism>
<dbReference type="PANTHER" id="PTHR13258">
    <property type="entry name" value="SYNDETIN"/>
    <property type="match status" value="1"/>
</dbReference>
<proteinExistence type="predicted"/>
<dbReference type="GO" id="GO:0000149">
    <property type="term" value="F:SNARE binding"/>
    <property type="evidence" value="ECO:0007669"/>
    <property type="project" value="TreeGrafter"/>
</dbReference>
<evidence type="ECO:0000256" key="4">
    <source>
        <dbReference type="SAM" id="MobiDB-lite"/>
    </source>
</evidence>
<sequence>MALRNRFRSFLGLDRSDKDFPDSELSDGPSESIFKEDSSREFDDDPRTDDEVLETIEEIYFSDAKSFDPSEYELKKTTEKDLVLEDVEEYRNTLRQQLQSVSKKLYTKVLENHSAYVQELQRVMELQESLQNASSICERGRRHLDKARRGVSVGGLGILAKHRKKQHLISLLDSLRTIKTLQRTDVRLKEMLEEEDYPGAITLCLECEKAARAFKHYQCISELSSNLQETLIDIEKQLDIALVRICNEFDPAYYERLQTGYRYLGKTQISMDQLIIHFMNHINQVSFSALLDHVEDDNSEYIADDGLQHVHFGELCKVRAKSSVESILTLFQGTIEYTIFNIFKNSSQKVTVEHYTPCLLDLCKALWEVMLNYHKVICWHEQYDPAMHVSTSEASNENKDDEKTAEATYNRNYIRQKLDHGLNRIWKEVQERIKTHLLSTDLSYFKYDDFIYVLDLVNRLIVVGEEFCGSKSEDLNESIRKQTVKYFKNYHRSRMDELRMFLENEAWQLCPVKASFKIIDLQEFRFMKQKQTPLIKTHRRTASGNMHTVTGTGFFSRYATQGNPFDDVYIEDEGEDVMAQNGIEGDIDKRRDDDDDEDEDDEDIPDELKLDYVDERTGEVPDGRSEGYLQSRKHQKFLSRVPCITNTTLNVLRVFGKYMQMMNVLKPIAFDVVICMSQLFDYYLFAVTSFFSPEVLVDGSAHGLSIKLRTTLKRISDNLIMKSDPDLAIDSTADDMKVPYPHLSPMVDLSADSMFGLSERILATESLIFLGKQFEYLQSHLDAVIPSNKRAFLSQFYSQTITTVQEIRKPTYRAVASRIIDYEKTLHLMQGVRWDIKDIMSQHNAYVDILVREFQVFSLKMSQLSKRIPVPKDAYNVLWDHCIRLANRTFVEGFASTKKCSNEGRALMQLDFQQYLMKLENLTDIRPIPDREYVETYIKAFYLTENEMERWIREHKEYSSKHVTSLVTCGVGSHITKKGRQKLLSVIEEIDKSKQR</sequence>
<keyword evidence="3" id="KW-0175">Coiled coil</keyword>
<accession>A0A913X4A7</accession>
<dbReference type="PANTHER" id="PTHR13258:SF0">
    <property type="entry name" value="SYNDETIN"/>
    <property type="match status" value="1"/>
</dbReference>
<feature type="region of interest" description="Disordered" evidence="4">
    <location>
        <begin position="13"/>
        <end position="48"/>
    </location>
</feature>
<dbReference type="GO" id="GO:0042147">
    <property type="term" value="P:retrograde transport, endosome to Golgi"/>
    <property type="evidence" value="ECO:0007669"/>
    <property type="project" value="InterPro"/>
</dbReference>
<dbReference type="GO" id="GO:1990745">
    <property type="term" value="C:EARP complex"/>
    <property type="evidence" value="ECO:0007669"/>
    <property type="project" value="InterPro"/>
</dbReference>
<dbReference type="Proteomes" id="UP000887567">
    <property type="component" value="Unplaced"/>
</dbReference>
<feature type="domain" description="Syndetin C-terminal" evidence="5">
    <location>
        <begin position="754"/>
        <end position="988"/>
    </location>
</feature>
<evidence type="ECO:0000259" key="6">
    <source>
        <dbReference type="Pfam" id="PF10475"/>
    </source>
</evidence>
<dbReference type="InterPro" id="IPR019514">
    <property type="entry name" value="Syndetin_C"/>
</dbReference>
<dbReference type="GO" id="GO:0015031">
    <property type="term" value="P:protein transport"/>
    <property type="evidence" value="ECO:0007669"/>
    <property type="project" value="UniProtKB-KW"/>
</dbReference>
<keyword evidence="8" id="KW-1185">Reference proteome</keyword>
<name>A0A913X4A7_EXADI</name>
<evidence type="ECO:0000256" key="1">
    <source>
        <dbReference type="ARBA" id="ARBA00022448"/>
    </source>
</evidence>
<dbReference type="GO" id="GO:0005829">
    <property type="term" value="C:cytosol"/>
    <property type="evidence" value="ECO:0007669"/>
    <property type="project" value="GOC"/>
</dbReference>
<dbReference type="OMA" id="MAKVKWD"/>
<feature type="compositionally biased region" description="Acidic residues" evidence="4">
    <location>
        <begin position="593"/>
        <end position="605"/>
    </location>
</feature>